<protein>
    <submittedName>
        <fullName evidence="4">Response regulator</fullName>
    </submittedName>
</protein>
<keyword evidence="1 2" id="KW-0597">Phosphoprotein</keyword>
<feature type="domain" description="Response regulatory" evidence="3">
    <location>
        <begin position="3"/>
        <end position="121"/>
    </location>
</feature>
<dbReference type="InterPro" id="IPR050595">
    <property type="entry name" value="Bact_response_regulator"/>
</dbReference>
<gene>
    <name evidence="4" type="ORF">ABDJ85_03395</name>
</gene>
<dbReference type="RefSeq" id="WP_347703325.1">
    <property type="nucleotide sequence ID" value="NZ_JBDPZD010000001.1"/>
</dbReference>
<keyword evidence="5" id="KW-1185">Reference proteome</keyword>
<dbReference type="Pfam" id="PF00072">
    <property type="entry name" value="Response_reg"/>
    <property type="match status" value="1"/>
</dbReference>
<name>A0ABV0FZ17_9BURK</name>
<dbReference type="SUPFAM" id="SSF52172">
    <property type="entry name" value="CheY-like"/>
    <property type="match status" value="1"/>
</dbReference>
<evidence type="ECO:0000256" key="2">
    <source>
        <dbReference type="PROSITE-ProRule" id="PRU00169"/>
    </source>
</evidence>
<dbReference type="Proteomes" id="UP001495147">
    <property type="component" value="Unassembled WGS sequence"/>
</dbReference>
<dbReference type="PROSITE" id="PS50110">
    <property type="entry name" value="RESPONSE_REGULATORY"/>
    <property type="match status" value="1"/>
</dbReference>
<evidence type="ECO:0000313" key="5">
    <source>
        <dbReference type="Proteomes" id="UP001495147"/>
    </source>
</evidence>
<dbReference type="SMART" id="SM00448">
    <property type="entry name" value="REC"/>
    <property type="match status" value="1"/>
</dbReference>
<evidence type="ECO:0000259" key="3">
    <source>
        <dbReference type="PROSITE" id="PS50110"/>
    </source>
</evidence>
<dbReference type="PANTHER" id="PTHR44591">
    <property type="entry name" value="STRESS RESPONSE REGULATOR PROTEIN 1"/>
    <property type="match status" value="1"/>
</dbReference>
<sequence>MHKILVVDDSEDIRELLRLTMELASGFEVHEAVDGASAVAAVGALRPDLVLIDIMMPGEFDGAEACRRIKATYGAAAPKVVLVSAKPESAIQEAVAACGADLYIRKPFGPATLVEKLSALYAAKQPYL</sequence>
<evidence type="ECO:0000256" key="1">
    <source>
        <dbReference type="ARBA" id="ARBA00022553"/>
    </source>
</evidence>
<dbReference type="EMBL" id="JBDPZD010000001">
    <property type="protein sequence ID" value="MEO3690497.1"/>
    <property type="molecule type" value="Genomic_DNA"/>
</dbReference>
<feature type="modified residue" description="4-aspartylphosphate" evidence="2">
    <location>
        <position position="53"/>
    </location>
</feature>
<accession>A0ABV0FZ17</accession>
<dbReference type="InterPro" id="IPR001789">
    <property type="entry name" value="Sig_transdc_resp-reg_receiver"/>
</dbReference>
<dbReference type="InterPro" id="IPR011006">
    <property type="entry name" value="CheY-like_superfamily"/>
</dbReference>
<dbReference type="PANTHER" id="PTHR44591:SF3">
    <property type="entry name" value="RESPONSE REGULATORY DOMAIN-CONTAINING PROTEIN"/>
    <property type="match status" value="1"/>
</dbReference>
<reference evidence="4 5" key="1">
    <citation type="submission" date="2024-05" db="EMBL/GenBank/DDBJ databases">
        <title>Roseateles sp. DJS-2-20 16S ribosomal RNA gene Genome sequencing and assembly.</title>
        <authorList>
            <person name="Woo H."/>
        </authorList>
    </citation>
    <scope>NUCLEOTIDE SEQUENCE [LARGE SCALE GENOMIC DNA]</scope>
    <source>
        <strain evidence="4 5">DJS-2-20</strain>
    </source>
</reference>
<proteinExistence type="predicted"/>
<organism evidence="4 5">
    <name type="scientific">Roseateles paludis</name>
    <dbReference type="NCBI Taxonomy" id="3145238"/>
    <lineage>
        <taxon>Bacteria</taxon>
        <taxon>Pseudomonadati</taxon>
        <taxon>Pseudomonadota</taxon>
        <taxon>Betaproteobacteria</taxon>
        <taxon>Burkholderiales</taxon>
        <taxon>Sphaerotilaceae</taxon>
        <taxon>Roseateles</taxon>
    </lineage>
</organism>
<comment type="caution">
    <text evidence="4">The sequence shown here is derived from an EMBL/GenBank/DDBJ whole genome shotgun (WGS) entry which is preliminary data.</text>
</comment>
<evidence type="ECO:0000313" key="4">
    <source>
        <dbReference type="EMBL" id="MEO3690497.1"/>
    </source>
</evidence>
<dbReference type="Gene3D" id="3.40.50.2300">
    <property type="match status" value="1"/>
</dbReference>